<evidence type="ECO:0000313" key="2">
    <source>
        <dbReference type="EMBL" id="GAA2062020.1"/>
    </source>
</evidence>
<accession>A0ABN2VLU1</accession>
<protein>
    <submittedName>
        <fullName evidence="2">Uncharacterized protein</fullName>
    </submittedName>
</protein>
<evidence type="ECO:0000256" key="1">
    <source>
        <dbReference type="SAM" id="MobiDB-lite"/>
    </source>
</evidence>
<dbReference type="EMBL" id="BAAANQ010000011">
    <property type="protein sequence ID" value="GAA2062020.1"/>
    <property type="molecule type" value="Genomic_DNA"/>
</dbReference>
<organism evidence="2 3">
    <name type="scientific">Streptomyces cheonanensis</name>
    <dbReference type="NCBI Taxonomy" id="312720"/>
    <lineage>
        <taxon>Bacteria</taxon>
        <taxon>Bacillati</taxon>
        <taxon>Actinomycetota</taxon>
        <taxon>Actinomycetes</taxon>
        <taxon>Kitasatosporales</taxon>
        <taxon>Streptomycetaceae</taxon>
        <taxon>Streptomyces</taxon>
    </lineage>
</organism>
<comment type="caution">
    <text evidence="2">The sequence shown here is derived from an EMBL/GenBank/DDBJ whole genome shotgun (WGS) entry which is preliminary data.</text>
</comment>
<reference evidence="2 3" key="1">
    <citation type="journal article" date="2019" name="Int. J. Syst. Evol. Microbiol.">
        <title>The Global Catalogue of Microorganisms (GCM) 10K type strain sequencing project: providing services to taxonomists for standard genome sequencing and annotation.</title>
        <authorList>
            <consortium name="The Broad Institute Genomics Platform"/>
            <consortium name="The Broad Institute Genome Sequencing Center for Infectious Disease"/>
            <person name="Wu L."/>
            <person name="Ma J."/>
        </authorList>
    </citation>
    <scope>NUCLEOTIDE SEQUENCE [LARGE SCALE GENOMIC DNA]</scope>
    <source>
        <strain evidence="2 3">JCM 14549</strain>
    </source>
</reference>
<evidence type="ECO:0000313" key="3">
    <source>
        <dbReference type="Proteomes" id="UP001403094"/>
    </source>
</evidence>
<name>A0ABN2VLU1_9ACTN</name>
<keyword evidence="3" id="KW-1185">Reference proteome</keyword>
<proteinExistence type="predicted"/>
<gene>
    <name evidence="2" type="ORF">GCM10009757_45780</name>
</gene>
<feature type="region of interest" description="Disordered" evidence="1">
    <location>
        <begin position="40"/>
        <end position="59"/>
    </location>
</feature>
<sequence>MRDACGARGVRIAAPGFSSATGGGGAMLANLACSGQWRLSDPTLPARKNGNGHRYAPYK</sequence>
<dbReference type="Proteomes" id="UP001403094">
    <property type="component" value="Unassembled WGS sequence"/>
</dbReference>